<dbReference type="Proteomes" id="UP000615446">
    <property type="component" value="Unassembled WGS sequence"/>
</dbReference>
<comment type="caution">
    <text evidence="1">The sequence shown here is derived from an EMBL/GenBank/DDBJ whole genome shotgun (WGS) entry which is preliminary data.</text>
</comment>
<gene>
    <name evidence="1" type="ORF">RCL2_000451900</name>
</gene>
<organism evidence="1 2">
    <name type="scientific">Rhizophagus clarus</name>
    <dbReference type="NCBI Taxonomy" id="94130"/>
    <lineage>
        <taxon>Eukaryota</taxon>
        <taxon>Fungi</taxon>
        <taxon>Fungi incertae sedis</taxon>
        <taxon>Mucoromycota</taxon>
        <taxon>Glomeromycotina</taxon>
        <taxon>Glomeromycetes</taxon>
        <taxon>Glomerales</taxon>
        <taxon>Glomeraceae</taxon>
        <taxon>Rhizophagus</taxon>
    </lineage>
</organism>
<sequence>MKIRTRKMRYHNDVRRKDIENNTIEILDTLIEKRKLHMYRLSKLYSNLKHTNFGNGDYNPCLKNISDNKNSLRLIFVLSLENLQVKFKFVTSNSNYNESLKEDGRKT</sequence>
<protein>
    <submittedName>
        <fullName evidence="1">Uncharacterized protein</fullName>
    </submittedName>
</protein>
<evidence type="ECO:0000313" key="1">
    <source>
        <dbReference type="EMBL" id="GES77137.1"/>
    </source>
</evidence>
<dbReference type="AlphaFoldDB" id="A0A8H3QFI7"/>
<accession>A0A8H3QFI7</accession>
<evidence type="ECO:0000313" key="2">
    <source>
        <dbReference type="Proteomes" id="UP000615446"/>
    </source>
</evidence>
<dbReference type="EMBL" id="BLAL01000028">
    <property type="protein sequence ID" value="GES77137.1"/>
    <property type="molecule type" value="Genomic_DNA"/>
</dbReference>
<reference evidence="1" key="1">
    <citation type="submission" date="2019-10" db="EMBL/GenBank/DDBJ databases">
        <title>Conservation and host-specific expression of non-tandemly repeated heterogenous ribosome RNA gene in arbuscular mycorrhizal fungi.</title>
        <authorList>
            <person name="Maeda T."/>
            <person name="Kobayashi Y."/>
            <person name="Nakagawa T."/>
            <person name="Ezawa T."/>
            <person name="Yamaguchi K."/>
            <person name="Bino T."/>
            <person name="Nishimoto Y."/>
            <person name="Shigenobu S."/>
            <person name="Kawaguchi M."/>
        </authorList>
    </citation>
    <scope>NUCLEOTIDE SEQUENCE</scope>
    <source>
        <strain evidence="1">HR1</strain>
    </source>
</reference>
<proteinExistence type="predicted"/>
<name>A0A8H3QFI7_9GLOM</name>